<comment type="caution">
    <text evidence="2">The sequence shown here is derived from an EMBL/GenBank/DDBJ whole genome shotgun (WGS) entry which is preliminary data.</text>
</comment>
<sequence length="127" mass="14343">MCRTSQALYIWCQCEESHVLETCQSGRSSPANCESVDSEVVYLHCFCHYHSTNKFTSIKKDQKLQRKAEKKMKNKRHSMNSATSIDSLDSSTSASSTGASSAGSSVLEKPSNRFRRSWNHLRRLSFA</sequence>
<accession>A0A093UW37</accession>
<reference evidence="2" key="2">
    <citation type="journal article" date="2014" name="PLoS Genet.">
        <title>Signature gene expression reveals novel clues to the molecular mechanisms of dimorphic transition in Penicillium marneffei.</title>
        <authorList>
            <person name="Yang E."/>
            <person name="Wang G."/>
            <person name="Cai J."/>
            <person name="Woo P.C."/>
            <person name="Lau S.K."/>
            <person name="Yuen K.-Y."/>
            <person name="Chow W.-N."/>
            <person name="Lin X."/>
        </authorList>
    </citation>
    <scope>NUCLEOTIDE SEQUENCE</scope>
    <source>
        <strain evidence="2">PM1</strain>
    </source>
</reference>
<proteinExistence type="predicted"/>
<feature type="compositionally biased region" description="Low complexity" evidence="1">
    <location>
        <begin position="81"/>
        <end position="105"/>
    </location>
</feature>
<feature type="region of interest" description="Disordered" evidence="1">
    <location>
        <begin position="60"/>
        <end position="109"/>
    </location>
</feature>
<dbReference type="AlphaFoldDB" id="A0A093UW37"/>
<dbReference type="EMBL" id="JPOX01000028">
    <property type="protein sequence ID" value="KFX44478.1"/>
    <property type="molecule type" value="Genomic_DNA"/>
</dbReference>
<name>A0A093UW37_TALMA</name>
<evidence type="ECO:0000256" key="1">
    <source>
        <dbReference type="SAM" id="MobiDB-lite"/>
    </source>
</evidence>
<evidence type="ECO:0000313" key="2">
    <source>
        <dbReference type="EMBL" id="KFX44477.1"/>
    </source>
</evidence>
<feature type="compositionally biased region" description="Basic residues" evidence="1">
    <location>
        <begin position="68"/>
        <end position="78"/>
    </location>
</feature>
<dbReference type="EMBL" id="JPOX01000028">
    <property type="protein sequence ID" value="KFX44477.1"/>
    <property type="molecule type" value="Genomic_DNA"/>
</dbReference>
<dbReference type="HOGENOM" id="CLU_161535_0_0_1"/>
<reference key="1">
    <citation type="journal article" date="2014" name="PLoS Genet.">
        <title>Signature Gene Expression Reveals Novel Clues to the Molecular Mechanisms of Dimorphic Transition in Penicillium marneffei.</title>
        <authorList>
            <person name="Yang E."/>
            <person name="Wang G."/>
            <person name="Cai J."/>
            <person name="Woo P.C."/>
            <person name="Lau S.K."/>
            <person name="Yuen K.-Y."/>
            <person name="Chow W.-N."/>
            <person name="Lin X."/>
        </authorList>
    </citation>
    <scope>NUCLEOTIDE SEQUENCE [LARGE SCALE GENOMIC DNA]</scope>
    <source>
        <strain>PM1</strain>
    </source>
</reference>
<protein>
    <submittedName>
        <fullName evidence="2">Uncharacterized protein</fullName>
    </submittedName>
</protein>
<organism evidence="2">
    <name type="scientific">Talaromyces marneffei PM1</name>
    <dbReference type="NCBI Taxonomy" id="1077442"/>
    <lineage>
        <taxon>Eukaryota</taxon>
        <taxon>Fungi</taxon>
        <taxon>Dikarya</taxon>
        <taxon>Ascomycota</taxon>
        <taxon>Pezizomycotina</taxon>
        <taxon>Eurotiomycetes</taxon>
        <taxon>Eurotiomycetidae</taxon>
        <taxon>Eurotiales</taxon>
        <taxon>Trichocomaceae</taxon>
        <taxon>Talaromyces</taxon>
        <taxon>Talaromyces sect. Talaromyces</taxon>
    </lineage>
</organism>
<gene>
    <name evidence="2" type="ORF">GQ26_0280710</name>
</gene>